<dbReference type="Pfam" id="PF16862">
    <property type="entry name" value="Glyco_hydro_79C"/>
    <property type="match status" value="1"/>
</dbReference>
<dbReference type="InterPro" id="IPR013780">
    <property type="entry name" value="Glyco_hydro_b"/>
</dbReference>
<sequence length="520" mass="54446">MKTTLLFHKLALVFAAQHAAAAASTVTVPAAKTKPTNAVAAPGDFVGFGFEMAFLNDYANDFSVNLMNAVGGRVSERLTVRLGGTSNDLLTYDPAQTAVKVCVSGDCPIGSAASYILGPSFFDGFDVFANFSFSVQAPLSPTLNVSNAVTYVGLCLDHVADRLTAVAIGNEPDLYAGQFKVTYNVSDYVAGVTSLRSSLVEQLGLSGQIFELMDIAYLADSTTPTKITIQNAFNLGIDAPHTATVAAVHWYQVWYKITSLADMQAYAMNHSATVANFTAGSPQDIAFLAANYPDVKYVFSETGTGLVSPLTVQGSLGAALWYADFQLYAMAQGAKRVDGTMRPAANHSLWVPDDSAAPANPGPQVRAPFYTLPFVADFIGHTPGDVVEVDLGSDVLTAYASYNAGSGTLGKLALINLQAWAEGVSMGARGSVTFAVPAPSGCTVSATVRRLTAAAGCQALGYDYAGPTQNITWAGEQWSYAIDNGKGHMVAGVNAAETVPVVDGVVHVTVLDSEAVIVSF</sequence>
<feature type="signal peptide" evidence="1">
    <location>
        <begin position="1"/>
        <end position="22"/>
    </location>
</feature>
<keyword evidence="1" id="KW-0732">Signal</keyword>
<comment type="caution">
    <text evidence="3">The sequence shown here is derived from an EMBL/GenBank/DDBJ whole genome shotgun (WGS) entry which is preliminary data.</text>
</comment>
<dbReference type="InterPro" id="IPR017853">
    <property type="entry name" value="GH"/>
</dbReference>
<keyword evidence="4" id="KW-1185">Reference proteome</keyword>
<dbReference type="EMBL" id="CAWUHD010000074">
    <property type="protein sequence ID" value="CAK7227748.1"/>
    <property type="molecule type" value="Genomic_DNA"/>
</dbReference>
<dbReference type="Proteomes" id="UP001642482">
    <property type="component" value="Unassembled WGS sequence"/>
</dbReference>
<organism evidence="3 4">
    <name type="scientific">Sporothrix eucalyptigena</name>
    <dbReference type="NCBI Taxonomy" id="1812306"/>
    <lineage>
        <taxon>Eukaryota</taxon>
        <taxon>Fungi</taxon>
        <taxon>Dikarya</taxon>
        <taxon>Ascomycota</taxon>
        <taxon>Pezizomycotina</taxon>
        <taxon>Sordariomycetes</taxon>
        <taxon>Sordariomycetidae</taxon>
        <taxon>Ophiostomatales</taxon>
        <taxon>Ophiostomataceae</taxon>
        <taxon>Sporothrix</taxon>
    </lineage>
</organism>
<protein>
    <recommendedName>
        <fullName evidence="2">Beta-glucuronidase C-terminal domain-containing protein</fullName>
    </recommendedName>
</protein>
<dbReference type="SUPFAM" id="SSF51445">
    <property type="entry name" value="(Trans)glycosidases"/>
    <property type="match status" value="1"/>
</dbReference>
<dbReference type="Gene3D" id="3.20.20.80">
    <property type="entry name" value="Glycosidases"/>
    <property type="match status" value="1"/>
</dbReference>
<gene>
    <name evidence="3" type="ORF">SEUCBS140593_006680</name>
</gene>
<evidence type="ECO:0000259" key="2">
    <source>
        <dbReference type="Pfam" id="PF16862"/>
    </source>
</evidence>
<evidence type="ECO:0000313" key="3">
    <source>
        <dbReference type="EMBL" id="CAK7227748.1"/>
    </source>
</evidence>
<dbReference type="Gene3D" id="2.60.40.1180">
    <property type="entry name" value="Golgi alpha-mannosidase II"/>
    <property type="match status" value="1"/>
</dbReference>
<feature type="domain" description="Beta-glucuronidase C-terminal" evidence="2">
    <location>
        <begin position="398"/>
        <end position="517"/>
    </location>
</feature>
<proteinExistence type="predicted"/>
<evidence type="ECO:0000313" key="4">
    <source>
        <dbReference type="Proteomes" id="UP001642482"/>
    </source>
</evidence>
<dbReference type="PANTHER" id="PTHR36183:SF2">
    <property type="entry name" value="BETA-GLUCURONIDASE C-TERMINAL DOMAIN-CONTAINING PROTEIN"/>
    <property type="match status" value="1"/>
</dbReference>
<feature type="chain" id="PRO_5047003573" description="Beta-glucuronidase C-terminal domain-containing protein" evidence="1">
    <location>
        <begin position="23"/>
        <end position="520"/>
    </location>
</feature>
<accession>A0ABP0C7F5</accession>
<evidence type="ECO:0000256" key="1">
    <source>
        <dbReference type="SAM" id="SignalP"/>
    </source>
</evidence>
<dbReference type="InterPro" id="IPR031728">
    <property type="entry name" value="GlcAase_C"/>
</dbReference>
<dbReference type="InterPro" id="IPR052974">
    <property type="entry name" value="GH79_Enzymes"/>
</dbReference>
<reference evidence="3 4" key="1">
    <citation type="submission" date="2024-01" db="EMBL/GenBank/DDBJ databases">
        <authorList>
            <person name="Allen C."/>
            <person name="Tagirdzhanova G."/>
        </authorList>
    </citation>
    <scope>NUCLEOTIDE SEQUENCE [LARGE SCALE GENOMIC DNA]</scope>
</reference>
<name>A0ABP0C7F5_9PEZI</name>
<dbReference type="PANTHER" id="PTHR36183">
    <property type="entry name" value="BETA-GLUCURONIDASE"/>
    <property type="match status" value="1"/>
</dbReference>